<dbReference type="GO" id="GO:0006418">
    <property type="term" value="P:tRNA aminoacylation for protein translation"/>
    <property type="evidence" value="ECO:0007669"/>
    <property type="project" value="InterPro"/>
</dbReference>
<dbReference type="GO" id="GO:0005524">
    <property type="term" value="F:ATP binding"/>
    <property type="evidence" value="ECO:0007669"/>
    <property type="project" value="UniProtKB-KW"/>
</dbReference>
<dbReference type="GO" id="GO:0016740">
    <property type="term" value="F:transferase activity"/>
    <property type="evidence" value="ECO:0007669"/>
    <property type="project" value="UniProtKB-ARBA"/>
</dbReference>
<accession>A0AB73USX4</accession>
<dbReference type="Proteomes" id="UP000464780">
    <property type="component" value="Plasmid unnamed_12"/>
</dbReference>
<dbReference type="AlphaFoldDB" id="A0AB73USX4"/>
<evidence type="ECO:0000256" key="2">
    <source>
        <dbReference type="ARBA" id="ARBA00022741"/>
    </source>
</evidence>
<sequence length="430" mass="50880">MSEILYQIIEFETPIDIKFSNDIEKKIFYISEDINDFELLTEDFKVYGVKLYLKSIENLRDIIEYTKFVIQKDIIGLKNVKAKRIWNTDCECSDCKFPDSDKVIKQLEHLGFMHVHGDGQISIKEPYIDLIDLFDKIFETISSKIFNSERHLFPTLLKTSILKKAGYFDSFPNLLMFVVRLKNSIENFDNFKKEFEKDIDIHNYPERLLKYVCETDYSLPPTMCYYVYDMLSNQEFKENRSLTARGKSFRFENKYHQPLKRLWDFTIRETVFIGDINYVRESIHNYRKTIIKLVEVLGLRGFCETANDPFFLVDNSTARVNSQKLIGSKYELRLRINEKETIAVASFNLHSQFLSKKFNLFKSKDENEYAYTGCIGIGLERFFLAFLSQHGIEEEGWPAFIRKYFNNNKDRDLQLFQDVNDILQGIGPRL</sequence>
<keyword evidence="5" id="KW-0030">Aminoacyl-tRNA synthetase</keyword>
<dbReference type="PROSITE" id="PS50862">
    <property type="entry name" value="AA_TRNA_LIGASE_II"/>
    <property type="match status" value="1"/>
</dbReference>
<evidence type="ECO:0000313" key="7">
    <source>
        <dbReference type="EMBL" id="QHV47437.1"/>
    </source>
</evidence>
<geneLocation type="plasmid" evidence="7 8">
    <name>unnamed_12</name>
</geneLocation>
<keyword evidence="2" id="KW-0547">Nucleotide-binding</keyword>
<keyword evidence="3" id="KW-0067">ATP-binding</keyword>
<keyword evidence="4" id="KW-0648">Protein biosynthesis</keyword>
<dbReference type="SUPFAM" id="SSF55681">
    <property type="entry name" value="Class II aaRS and biotin synthetases"/>
    <property type="match status" value="1"/>
</dbReference>
<dbReference type="GO" id="GO:0004812">
    <property type="term" value="F:aminoacyl-tRNA ligase activity"/>
    <property type="evidence" value="ECO:0007669"/>
    <property type="project" value="UniProtKB-KW"/>
</dbReference>
<dbReference type="EMBL" id="CP028010">
    <property type="protein sequence ID" value="QHV47437.1"/>
    <property type="molecule type" value="Genomic_DNA"/>
</dbReference>
<evidence type="ECO:0000256" key="5">
    <source>
        <dbReference type="ARBA" id="ARBA00023146"/>
    </source>
</evidence>
<dbReference type="InterPro" id="IPR045864">
    <property type="entry name" value="aa-tRNA-synth_II/BPL/LPL"/>
</dbReference>
<dbReference type="Gene3D" id="3.30.930.10">
    <property type="entry name" value="Bira Bifunctional Protein, Domain 2"/>
    <property type="match status" value="1"/>
</dbReference>
<proteinExistence type="predicted"/>
<evidence type="ECO:0000256" key="1">
    <source>
        <dbReference type="ARBA" id="ARBA00022598"/>
    </source>
</evidence>
<evidence type="ECO:0000259" key="6">
    <source>
        <dbReference type="PROSITE" id="PS50862"/>
    </source>
</evidence>
<dbReference type="GO" id="GO:0140096">
    <property type="term" value="F:catalytic activity, acting on a protein"/>
    <property type="evidence" value="ECO:0007669"/>
    <property type="project" value="UniProtKB-ARBA"/>
</dbReference>
<gene>
    <name evidence="7" type="ORF">C1N66_30935</name>
</gene>
<organism evidence="7 8">
    <name type="scientific">Bacillus cereus</name>
    <dbReference type="NCBI Taxonomy" id="1396"/>
    <lineage>
        <taxon>Bacteria</taxon>
        <taxon>Bacillati</taxon>
        <taxon>Bacillota</taxon>
        <taxon>Bacilli</taxon>
        <taxon>Bacillales</taxon>
        <taxon>Bacillaceae</taxon>
        <taxon>Bacillus</taxon>
        <taxon>Bacillus cereus group</taxon>
    </lineage>
</organism>
<evidence type="ECO:0000256" key="3">
    <source>
        <dbReference type="ARBA" id="ARBA00022840"/>
    </source>
</evidence>
<dbReference type="RefSeq" id="WP_162281046.1">
    <property type="nucleotide sequence ID" value="NZ_CP028010.2"/>
</dbReference>
<keyword evidence="1 7" id="KW-0436">Ligase</keyword>
<protein>
    <submittedName>
        <fullName evidence="7">Serine--tRNA ligase</fullName>
    </submittedName>
</protein>
<evidence type="ECO:0000313" key="8">
    <source>
        <dbReference type="Proteomes" id="UP000464780"/>
    </source>
</evidence>
<dbReference type="Pfam" id="PF00587">
    <property type="entry name" value="tRNA-synt_2b"/>
    <property type="match status" value="1"/>
</dbReference>
<keyword evidence="7" id="KW-0614">Plasmid</keyword>
<evidence type="ECO:0000256" key="4">
    <source>
        <dbReference type="ARBA" id="ARBA00022917"/>
    </source>
</evidence>
<reference evidence="7 8" key="1">
    <citation type="submission" date="2018-03" db="EMBL/GenBank/DDBJ databases">
        <title>The complete genome of bacterial strain SGAir0260.</title>
        <authorList>
            <person name="Schuster S.C."/>
        </authorList>
    </citation>
    <scope>NUCLEOTIDE SEQUENCE [LARGE SCALE GENOMIC DNA]</scope>
    <source>
        <strain evidence="7 8">SGAir0260</strain>
        <plasmid evidence="7 8">unnamed_12</plasmid>
    </source>
</reference>
<name>A0AB73USX4_BACCE</name>
<dbReference type="InterPro" id="IPR002314">
    <property type="entry name" value="aa-tRNA-synt_IIb"/>
</dbReference>
<feature type="domain" description="Aminoacyl-transfer RNA synthetases class-II family profile" evidence="6">
    <location>
        <begin position="154"/>
        <end position="398"/>
    </location>
</feature>
<dbReference type="InterPro" id="IPR006195">
    <property type="entry name" value="aa-tRNA-synth_II"/>
</dbReference>